<dbReference type="InterPro" id="IPR000524">
    <property type="entry name" value="Tscrpt_reg_HTH_GntR"/>
</dbReference>
<dbReference type="RefSeq" id="WP_006051447.1">
    <property type="nucleotide sequence ID" value="NZ_ABLD01000018.1"/>
</dbReference>
<evidence type="ECO:0000313" key="6">
    <source>
        <dbReference type="Proteomes" id="UP000005045"/>
    </source>
</evidence>
<accession>B1G5Y4</accession>
<comment type="caution">
    <text evidence="5">The sequence shown here is derived from an EMBL/GenBank/DDBJ whole genome shotgun (WGS) entry which is preliminary data.</text>
</comment>
<dbReference type="EMBL" id="ABLD01000018">
    <property type="protein sequence ID" value="EDT08453.1"/>
    <property type="molecule type" value="Genomic_DNA"/>
</dbReference>
<feature type="domain" description="HTH gntR-type" evidence="4">
    <location>
        <begin position="7"/>
        <end position="74"/>
    </location>
</feature>
<dbReference type="PANTHER" id="PTHR43537:SF49">
    <property type="entry name" value="TRANSCRIPTIONAL REGULATORY PROTEIN"/>
    <property type="match status" value="1"/>
</dbReference>
<dbReference type="SMART" id="SM00345">
    <property type="entry name" value="HTH_GNTR"/>
    <property type="match status" value="1"/>
</dbReference>
<name>B1G5Y4_PARG4</name>
<dbReference type="Gene3D" id="1.20.120.530">
    <property type="entry name" value="GntR ligand-binding domain-like"/>
    <property type="match status" value="1"/>
</dbReference>
<organism evidence="5 6">
    <name type="scientific">Paraburkholderia graminis (strain ATCC 700544 / DSM 17151 / LMG 18924 / NCIMB 13744 / C4D1M)</name>
    <dbReference type="NCBI Taxonomy" id="396598"/>
    <lineage>
        <taxon>Bacteria</taxon>
        <taxon>Pseudomonadati</taxon>
        <taxon>Pseudomonadota</taxon>
        <taxon>Betaproteobacteria</taxon>
        <taxon>Burkholderiales</taxon>
        <taxon>Burkholderiaceae</taxon>
        <taxon>Paraburkholderia</taxon>
    </lineage>
</organism>
<keyword evidence="2" id="KW-0238">DNA-binding</keyword>
<reference evidence="5 6" key="1">
    <citation type="submission" date="2008-03" db="EMBL/GenBank/DDBJ databases">
        <title>Sequencing of the draft genome and assembly of Burkholderia graminis C4D1M.</title>
        <authorList>
            <consortium name="US DOE Joint Genome Institute (JGI-PGF)"/>
            <person name="Copeland A."/>
            <person name="Lucas S."/>
            <person name="Lapidus A."/>
            <person name="Glavina del Rio T."/>
            <person name="Dalin E."/>
            <person name="Tice H."/>
            <person name="Bruce D."/>
            <person name="Goodwin L."/>
            <person name="Pitluck S."/>
            <person name="Larimer F."/>
            <person name="Land M.L."/>
            <person name="Hauser L."/>
            <person name="Tiedje J."/>
            <person name="Richardson P."/>
        </authorList>
    </citation>
    <scope>NUCLEOTIDE SEQUENCE [LARGE SCALE GENOMIC DNA]</scope>
    <source>
        <strain evidence="6">ATCC 700544 / DSM 17151 / LMG 18924 / NCIMB 13744 / C4D1M</strain>
    </source>
</reference>
<dbReference type="PROSITE" id="PS50949">
    <property type="entry name" value="HTH_GNTR"/>
    <property type="match status" value="1"/>
</dbReference>
<sequence length="220" mass="24706">MDVDSSDSLPARIAAALAEQIIRGDLRPGARVRQDAIADEFNASHVPVREAFRRLEARGLLVSRERKGVYVPLLDQASIIEITRMRTALEVLALRYAIPNLTQDDITCAENAMHKGNTARDISTWEAANREFHASIYRPCQMPRLLSHIDALHEARLRYMYATSTLIEWDVKSENEHLEILEAIKAKDDRSACALMEKHIDDAGCILVDAVGSLRSQTDE</sequence>
<dbReference type="GO" id="GO:0003677">
    <property type="term" value="F:DNA binding"/>
    <property type="evidence" value="ECO:0007669"/>
    <property type="project" value="UniProtKB-KW"/>
</dbReference>
<dbReference type="GO" id="GO:0003700">
    <property type="term" value="F:DNA-binding transcription factor activity"/>
    <property type="evidence" value="ECO:0007669"/>
    <property type="project" value="InterPro"/>
</dbReference>
<evidence type="ECO:0000256" key="3">
    <source>
        <dbReference type="ARBA" id="ARBA00023163"/>
    </source>
</evidence>
<dbReference type="Pfam" id="PF07729">
    <property type="entry name" value="FCD"/>
    <property type="match status" value="1"/>
</dbReference>
<evidence type="ECO:0000313" key="5">
    <source>
        <dbReference type="EMBL" id="EDT08453.1"/>
    </source>
</evidence>
<dbReference type="Pfam" id="PF00392">
    <property type="entry name" value="GntR"/>
    <property type="match status" value="1"/>
</dbReference>
<dbReference type="CDD" id="cd07377">
    <property type="entry name" value="WHTH_GntR"/>
    <property type="match status" value="1"/>
</dbReference>
<proteinExistence type="predicted"/>
<dbReference type="SMART" id="SM00895">
    <property type="entry name" value="FCD"/>
    <property type="match status" value="1"/>
</dbReference>
<protein>
    <submittedName>
        <fullName evidence="5">Transcriptional regulator, GntR family</fullName>
    </submittedName>
</protein>
<dbReference type="PANTHER" id="PTHR43537">
    <property type="entry name" value="TRANSCRIPTIONAL REGULATOR, GNTR FAMILY"/>
    <property type="match status" value="1"/>
</dbReference>
<keyword evidence="3" id="KW-0804">Transcription</keyword>
<evidence type="ECO:0000256" key="1">
    <source>
        <dbReference type="ARBA" id="ARBA00023015"/>
    </source>
</evidence>
<dbReference type="Proteomes" id="UP000005045">
    <property type="component" value="Unassembled WGS sequence"/>
</dbReference>
<dbReference type="InterPro" id="IPR036390">
    <property type="entry name" value="WH_DNA-bd_sf"/>
</dbReference>
<keyword evidence="1" id="KW-0805">Transcription regulation</keyword>
<evidence type="ECO:0000259" key="4">
    <source>
        <dbReference type="PROSITE" id="PS50949"/>
    </source>
</evidence>
<keyword evidence="6" id="KW-1185">Reference proteome</keyword>
<dbReference type="InterPro" id="IPR008920">
    <property type="entry name" value="TF_FadR/GntR_C"/>
</dbReference>
<evidence type="ECO:0000256" key="2">
    <source>
        <dbReference type="ARBA" id="ARBA00023125"/>
    </source>
</evidence>
<dbReference type="SUPFAM" id="SSF48008">
    <property type="entry name" value="GntR ligand-binding domain-like"/>
    <property type="match status" value="1"/>
</dbReference>
<dbReference type="AlphaFoldDB" id="B1G5Y4"/>
<dbReference type="Gene3D" id="1.10.10.10">
    <property type="entry name" value="Winged helix-like DNA-binding domain superfamily/Winged helix DNA-binding domain"/>
    <property type="match status" value="1"/>
</dbReference>
<dbReference type="InterPro" id="IPR036388">
    <property type="entry name" value="WH-like_DNA-bd_sf"/>
</dbReference>
<dbReference type="InterPro" id="IPR011711">
    <property type="entry name" value="GntR_C"/>
</dbReference>
<gene>
    <name evidence="5" type="ORF">BgramDRAFT_4875</name>
</gene>
<dbReference type="SUPFAM" id="SSF46785">
    <property type="entry name" value="Winged helix' DNA-binding domain"/>
    <property type="match status" value="1"/>
</dbReference>